<sequence length="81" mass="8524">MNGARQGFASAFCVFLGCICGDCTISSPHFTGADDSCNDDDGMKSDQPQNYKYVFSRCTMLGDGCVGCIRGALQVLSNGGH</sequence>
<evidence type="ECO:0008006" key="4">
    <source>
        <dbReference type="Google" id="ProtNLM"/>
    </source>
</evidence>
<keyword evidence="1" id="KW-0732">Signal</keyword>
<protein>
    <recommendedName>
        <fullName evidence="4">Secreted protein</fullName>
    </recommendedName>
</protein>
<feature type="signal peptide" evidence="1">
    <location>
        <begin position="1"/>
        <end position="21"/>
    </location>
</feature>
<gene>
    <name evidence="2" type="ORF">QVD17_06808</name>
</gene>
<dbReference type="Proteomes" id="UP001229421">
    <property type="component" value="Unassembled WGS sequence"/>
</dbReference>
<keyword evidence="3" id="KW-1185">Reference proteome</keyword>
<comment type="caution">
    <text evidence="2">The sequence shown here is derived from an EMBL/GenBank/DDBJ whole genome shotgun (WGS) entry which is preliminary data.</text>
</comment>
<evidence type="ECO:0000313" key="3">
    <source>
        <dbReference type="Proteomes" id="UP001229421"/>
    </source>
</evidence>
<name>A0AAD8PCF4_TARER</name>
<dbReference type="PROSITE" id="PS51257">
    <property type="entry name" value="PROKAR_LIPOPROTEIN"/>
    <property type="match status" value="1"/>
</dbReference>
<evidence type="ECO:0000313" key="2">
    <source>
        <dbReference type="EMBL" id="KAK1440972.1"/>
    </source>
</evidence>
<reference evidence="2" key="1">
    <citation type="journal article" date="2023" name="bioRxiv">
        <title>Improved chromosome-level genome assembly for marigold (Tagetes erecta).</title>
        <authorList>
            <person name="Jiang F."/>
            <person name="Yuan L."/>
            <person name="Wang S."/>
            <person name="Wang H."/>
            <person name="Xu D."/>
            <person name="Wang A."/>
            <person name="Fan W."/>
        </authorList>
    </citation>
    <scope>NUCLEOTIDE SEQUENCE</scope>
    <source>
        <strain evidence="2">WSJ</strain>
        <tissue evidence="2">Leaf</tissue>
    </source>
</reference>
<accession>A0AAD8PCF4</accession>
<dbReference type="EMBL" id="JAUHHV010000001">
    <property type="protein sequence ID" value="KAK1440972.1"/>
    <property type="molecule type" value="Genomic_DNA"/>
</dbReference>
<organism evidence="2 3">
    <name type="scientific">Tagetes erecta</name>
    <name type="common">African marigold</name>
    <dbReference type="NCBI Taxonomy" id="13708"/>
    <lineage>
        <taxon>Eukaryota</taxon>
        <taxon>Viridiplantae</taxon>
        <taxon>Streptophyta</taxon>
        <taxon>Embryophyta</taxon>
        <taxon>Tracheophyta</taxon>
        <taxon>Spermatophyta</taxon>
        <taxon>Magnoliopsida</taxon>
        <taxon>eudicotyledons</taxon>
        <taxon>Gunneridae</taxon>
        <taxon>Pentapetalae</taxon>
        <taxon>asterids</taxon>
        <taxon>campanulids</taxon>
        <taxon>Asterales</taxon>
        <taxon>Asteraceae</taxon>
        <taxon>Asteroideae</taxon>
        <taxon>Heliantheae alliance</taxon>
        <taxon>Tageteae</taxon>
        <taxon>Tagetes</taxon>
    </lineage>
</organism>
<evidence type="ECO:0000256" key="1">
    <source>
        <dbReference type="SAM" id="SignalP"/>
    </source>
</evidence>
<feature type="chain" id="PRO_5042052458" description="Secreted protein" evidence="1">
    <location>
        <begin position="22"/>
        <end position="81"/>
    </location>
</feature>
<proteinExistence type="predicted"/>
<dbReference type="AlphaFoldDB" id="A0AAD8PCF4"/>